<keyword evidence="3" id="KW-0813">Transport</keyword>
<dbReference type="InterPro" id="IPR022878">
    <property type="entry name" value="V-ATPase_asu"/>
</dbReference>
<dbReference type="PANTHER" id="PTHR43607:SF1">
    <property type="entry name" value="H(+)-TRANSPORTING TWO-SECTOR ATPASE"/>
    <property type="match status" value="1"/>
</dbReference>
<reference evidence="12 13" key="1">
    <citation type="submission" date="2021-09" db="EMBL/GenBank/DDBJ databases">
        <title>Genomic insights and catalytic innovation underlie evolution of tropane alkaloids biosynthesis.</title>
        <authorList>
            <person name="Wang Y.-J."/>
            <person name="Tian T."/>
            <person name="Huang J.-P."/>
            <person name="Huang S.-X."/>
        </authorList>
    </citation>
    <scope>NUCLEOTIDE SEQUENCE [LARGE SCALE GENOMIC DNA]</scope>
    <source>
        <strain evidence="12">KIB-2018</strain>
        <tissue evidence="12">Leaf</tissue>
    </source>
</reference>
<dbReference type="AlphaFoldDB" id="A0AAV8TVZ1"/>
<dbReference type="InterPro" id="IPR000194">
    <property type="entry name" value="ATPase_F1/V1/A1_a/bsu_nucl-bd"/>
</dbReference>
<keyword evidence="5" id="KW-0067">ATP-binding</keyword>
<dbReference type="Gene3D" id="3.40.50.300">
    <property type="entry name" value="P-loop containing nucleotide triphosphate hydrolases"/>
    <property type="match status" value="1"/>
</dbReference>
<name>A0AAV8TVZ1_9ROSI</name>
<evidence type="ECO:0000313" key="13">
    <source>
        <dbReference type="Proteomes" id="UP001159364"/>
    </source>
</evidence>
<evidence type="ECO:0000256" key="9">
    <source>
        <dbReference type="SAM" id="Phobius"/>
    </source>
</evidence>
<evidence type="ECO:0000256" key="8">
    <source>
        <dbReference type="ARBA" id="ARBA00048383"/>
    </source>
</evidence>
<dbReference type="GO" id="GO:0005524">
    <property type="term" value="F:ATP binding"/>
    <property type="evidence" value="ECO:0007669"/>
    <property type="project" value="UniProtKB-KW"/>
</dbReference>
<keyword evidence="7" id="KW-0406">Ion transport</keyword>
<evidence type="ECO:0000256" key="2">
    <source>
        <dbReference type="ARBA" id="ARBA00012473"/>
    </source>
</evidence>
<dbReference type="EMBL" id="JAIWQS010000003">
    <property type="protein sequence ID" value="KAJ8770229.1"/>
    <property type="molecule type" value="Genomic_DNA"/>
</dbReference>
<evidence type="ECO:0000256" key="1">
    <source>
        <dbReference type="ARBA" id="ARBA00008936"/>
    </source>
</evidence>
<dbReference type="SUPFAM" id="SSF52540">
    <property type="entry name" value="P-loop containing nucleoside triphosphate hydrolases"/>
    <property type="match status" value="1"/>
</dbReference>
<keyword evidence="9" id="KW-0812">Transmembrane</keyword>
<dbReference type="InterPro" id="IPR024034">
    <property type="entry name" value="ATPase_F1/V1_b/a_C"/>
</dbReference>
<evidence type="ECO:0000256" key="5">
    <source>
        <dbReference type="ARBA" id="ARBA00022840"/>
    </source>
</evidence>
<comment type="similarity">
    <text evidence="1">Belongs to the ATPase alpha/beta chains family.</text>
</comment>
<evidence type="ECO:0000256" key="6">
    <source>
        <dbReference type="ARBA" id="ARBA00022967"/>
    </source>
</evidence>
<comment type="catalytic activity">
    <reaction evidence="8">
        <text>ATP + H2O + 4 H(+)(in) = ADP + phosphate + 5 H(+)(out)</text>
        <dbReference type="Rhea" id="RHEA:57720"/>
        <dbReference type="ChEBI" id="CHEBI:15377"/>
        <dbReference type="ChEBI" id="CHEBI:15378"/>
        <dbReference type="ChEBI" id="CHEBI:30616"/>
        <dbReference type="ChEBI" id="CHEBI:43474"/>
        <dbReference type="ChEBI" id="CHEBI:456216"/>
        <dbReference type="EC" id="7.1.2.2"/>
    </reaction>
</comment>
<dbReference type="Gene3D" id="3.40.50.12240">
    <property type="match status" value="1"/>
</dbReference>
<feature type="transmembrane region" description="Helical" evidence="9">
    <location>
        <begin position="37"/>
        <end position="57"/>
    </location>
</feature>
<keyword evidence="6" id="KW-1278">Translocase</keyword>
<dbReference type="InterPro" id="IPR027417">
    <property type="entry name" value="P-loop_NTPase"/>
</dbReference>
<protein>
    <recommendedName>
        <fullName evidence="2">H(+)-transporting two-sector ATPase</fullName>
        <ecNumber evidence="2">7.1.2.2</ecNumber>
    </recommendedName>
</protein>
<feature type="transmembrane region" description="Helical" evidence="9">
    <location>
        <begin position="225"/>
        <end position="245"/>
    </location>
</feature>
<dbReference type="Pfam" id="PF00006">
    <property type="entry name" value="ATP-synt_ab"/>
    <property type="match status" value="1"/>
</dbReference>
<dbReference type="Proteomes" id="UP001159364">
    <property type="component" value="Linkage Group LG03"/>
</dbReference>
<keyword evidence="13" id="KW-1185">Reference proteome</keyword>
<comment type="caution">
    <text evidence="12">The sequence shown here is derived from an EMBL/GenBank/DDBJ whole genome shotgun (WGS) entry which is preliminary data.</text>
</comment>
<proteinExistence type="inferred from homology"/>
<evidence type="ECO:0000256" key="3">
    <source>
        <dbReference type="ARBA" id="ARBA00022448"/>
    </source>
</evidence>
<dbReference type="Pfam" id="PF16886">
    <property type="entry name" value="ATP-synt_ab_Xtn"/>
    <property type="match status" value="1"/>
</dbReference>
<dbReference type="GO" id="GO:0046034">
    <property type="term" value="P:ATP metabolic process"/>
    <property type="evidence" value="ECO:0007669"/>
    <property type="project" value="InterPro"/>
</dbReference>
<keyword evidence="4" id="KW-0547">Nucleotide-binding</keyword>
<dbReference type="GO" id="GO:0000325">
    <property type="term" value="C:plant-type vacuole"/>
    <property type="evidence" value="ECO:0007669"/>
    <property type="project" value="TreeGrafter"/>
</dbReference>
<keyword evidence="9" id="KW-0472">Membrane</keyword>
<dbReference type="PANTHER" id="PTHR43607">
    <property type="entry name" value="V-TYPE PROTON ATPASE CATALYTIC SUBUNIT A"/>
    <property type="match status" value="1"/>
</dbReference>
<evidence type="ECO:0000259" key="11">
    <source>
        <dbReference type="Pfam" id="PF16886"/>
    </source>
</evidence>
<feature type="domain" description="ATPsynthase alpha/beta subunit barrel-sandwich" evidence="11">
    <location>
        <begin position="123"/>
        <end position="171"/>
    </location>
</feature>
<feature type="domain" description="ATPase F1/V1/A1 complex alpha/beta subunit nucleotide-binding" evidence="10">
    <location>
        <begin position="287"/>
        <end position="348"/>
    </location>
</feature>
<gene>
    <name evidence="12" type="ORF">K2173_011765</name>
</gene>
<dbReference type="Gene3D" id="1.10.1140.10">
    <property type="entry name" value="Bovine Mitochondrial F1-atpase, Atp Synthase Beta Chain, Chain D, domain 3"/>
    <property type="match status" value="1"/>
</dbReference>
<organism evidence="12 13">
    <name type="scientific">Erythroxylum novogranatense</name>
    <dbReference type="NCBI Taxonomy" id="1862640"/>
    <lineage>
        <taxon>Eukaryota</taxon>
        <taxon>Viridiplantae</taxon>
        <taxon>Streptophyta</taxon>
        <taxon>Embryophyta</taxon>
        <taxon>Tracheophyta</taxon>
        <taxon>Spermatophyta</taxon>
        <taxon>Magnoliopsida</taxon>
        <taxon>eudicotyledons</taxon>
        <taxon>Gunneridae</taxon>
        <taxon>Pentapetalae</taxon>
        <taxon>rosids</taxon>
        <taxon>fabids</taxon>
        <taxon>Malpighiales</taxon>
        <taxon>Erythroxylaceae</taxon>
        <taxon>Erythroxylum</taxon>
    </lineage>
</organism>
<evidence type="ECO:0000256" key="7">
    <source>
        <dbReference type="ARBA" id="ARBA00023065"/>
    </source>
</evidence>
<sequence length="405" mass="44382">MPSVHGARLITFEDSEKESEYGYVQKVVSLFPLFVEILKYFVFLGGSATMLVVKLSFDQAYFVSGGQMYEETAGLMVNDPVLRMHKSVELGPGILGNIFDGIQRPLKTIAKRSGDVYIPRGKGYLLTGEDLYVTVFENSLMQHLVALPLDAMGKITYIAPPGQYSLKDSVFLMLFSPVLGRTCAIPWAFGCGKTVISQALSMVTLVIPCTSLAESLRLGIVDKGLYFFFCSTPILIPLFILAVVLKDFSQLTMTLPDGREELVIKRTTLVANTSNMPVTAREASIYTDSGYPAYLAACLASFYERAGTVKCFGGPEHTGSVTIVGAVSPFGGNFSDPGTSATLSIVQVTYDKFCPFYKSMWMMRNIIHFYSLANQAVEKAAGMDGQKITYSLIKQRVGGLFYCLV</sequence>
<keyword evidence="9" id="KW-1133">Transmembrane helix</keyword>
<evidence type="ECO:0000259" key="10">
    <source>
        <dbReference type="Pfam" id="PF00006"/>
    </source>
</evidence>
<dbReference type="InterPro" id="IPR031686">
    <property type="entry name" value="ATP-synth_a_Xtn"/>
</dbReference>
<evidence type="ECO:0000256" key="4">
    <source>
        <dbReference type="ARBA" id="ARBA00022741"/>
    </source>
</evidence>
<accession>A0AAV8TVZ1</accession>
<dbReference type="EC" id="7.1.2.2" evidence="2"/>
<dbReference type="GO" id="GO:0046961">
    <property type="term" value="F:proton-transporting ATPase activity, rotational mechanism"/>
    <property type="evidence" value="ECO:0007669"/>
    <property type="project" value="InterPro"/>
</dbReference>
<evidence type="ECO:0000313" key="12">
    <source>
        <dbReference type="EMBL" id="KAJ8770229.1"/>
    </source>
</evidence>